<dbReference type="Proteomes" id="UP000749040">
    <property type="component" value="Unassembled WGS sequence"/>
</dbReference>
<reference evidence="2 3" key="1">
    <citation type="submission" date="2021-01" db="EMBL/GenBank/DDBJ databases">
        <title>Streptomyces acididurans sp. nov., isolated from a peat swamp forest soil.</title>
        <authorList>
            <person name="Chantavorakit T."/>
            <person name="Duangmal K."/>
        </authorList>
    </citation>
    <scope>NUCLEOTIDE SEQUENCE [LARGE SCALE GENOMIC DNA]</scope>
    <source>
        <strain evidence="2 3">KK5PA1</strain>
    </source>
</reference>
<evidence type="ECO:0008006" key="4">
    <source>
        <dbReference type="Google" id="ProtNLM"/>
    </source>
</evidence>
<evidence type="ECO:0000313" key="2">
    <source>
        <dbReference type="EMBL" id="MBM9506258.1"/>
    </source>
</evidence>
<organism evidence="2 3">
    <name type="scientific">Actinacidiphila acididurans</name>
    <dbReference type="NCBI Taxonomy" id="2784346"/>
    <lineage>
        <taxon>Bacteria</taxon>
        <taxon>Bacillati</taxon>
        <taxon>Actinomycetota</taxon>
        <taxon>Actinomycetes</taxon>
        <taxon>Kitasatosporales</taxon>
        <taxon>Streptomycetaceae</taxon>
        <taxon>Actinacidiphila</taxon>
    </lineage>
</organism>
<proteinExistence type="predicted"/>
<gene>
    <name evidence="2" type="ORF">ITX44_17205</name>
</gene>
<dbReference type="RefSeq" id="WP_205358113.1">
    <property type="nucleotide sequence ID" value="NZ_JADKYB010000008.1"/>
</dbReference>
<sequence length="157" mass="16879">MKTPIRRRIAGALGTAAALAGGILVAPTPAHAAWGATSPVSIQVTYQYPTGTTVQLGHIDGWVQFDDGGDSFQYSLNVCQQSSYTTPKIQVAVNAGWVGNTWQQTFLEYLTPPNGCTTVTGQDTYADFRNVEFVLYGDTFTPAHTTVSKQAVLTNPY</sequence>
<keyword evidence="3" id="KW-1185">Reference proteome</keyword>
<name>A0ABS2TWC1_9ACTN</name>
<accession>A0ABS2TWC1</accession>
<feature type="signal peptide" evidence="1">
    <location>
        <begin position="1"/>
        <end position="32"/>
    </location>
</feature>
<feature type="chain" id="PRO_5046306482" description="Secreted protein" evidence="1">
    <location>
        <begin position="33"/>
        <end position="157"/>
    </location>
</feature>
<keyword evidence="1" id="KW-0732">Signal</keyword>
<protein>
    <recommendedName>
        <fullName evidence="4">Secreted protein</fullName>
    </recommendedName>
</protein>
<dbReference type="EMBL" id="JADKYB010000008">
    <property type="protein sequence ID" value="MBM9506258.1"/>
    <property type="molecule type" value="Genomic_DNA"/>
</dbReference>
<evidence type="ECO:0000313" key="3">
    <source>
        <dbReference type="Proteomes" id="UP000749040"/>
    </source>
</evidence>
<comment type="caution">
    <text evidence="2">The sequence shown here is derived from an EMBL/GenBank/DDBJ whole genome shotgun (WGS) entry which is preliminary data.</text>
</comment>
<evidence type="ECO:0000256" key="1">
    <source>
        <dbReference type="SAM" id="SignalP"/>
    </source>
</evidence>